<proteinExistence type="predicted"/>
<organism evidence="2 3">
    <name type="scientific">Scylla paramamosain</name>
    <name type="common">Mud crab</name>
    <dbReference type="NCBI Taxonomy" id="85552"/>
    <lineage>
        <taxon>Eukaryota</taxon>
        <taxon>Metazoa</taxon>
        <taxon>Ecdysozoa</taxon>
        <taxon>Arthropoda</taxon>
        <taxon>Crustacea</taxon>
        <taxon>Multicrustacea</taxon>
        <taxon>Malacostraca</taxon>
        <taxon>Eumalacostraca</taxon>
        <taxon>Eucarida</taxon>
        <taxon>Decapoda</taxon>
        <taxon>Pleocyemata</taxon>
        <taxon>Brachyura</taxon>
        <taxon>Eubrachyura</taxon>
        <taxon>Portunoidea</taxon>
        <taxon>Portunidae</taxon>
        <taxon>Portuninae</taxon>
        <taxon>Scylla</taxon>
    </lineage>
</organism>
<feature type="region of interest" description="Disordered" evidence="1">
    <location>
        <begin position="1"/>
        <end position="62"/>
    </location>
</feature>
<evidence type="ECO:0000313" key="3">
    <source>
        <dbReference type="Proteomes" id="UP001487740"/>
    </source>
</evidence>
<dbReference type="EMBL" id="JARAKH010000043">
    <property type="protein sequence ID" value="KAK8379655.1"/>
    <property type="molecule type" value="Genomic_DNA"/>
</dbReference>
<feature type="region of interest" description="Disordered" evidence="1">
    <location>
        <begin position="139"/>
        <end position="167"/>
    </location>
</feature>
<sequence>MSEAKHQGADNRAPEPLKTVAADSERCTTIGRAVRRGSSMNGRWKQQQQQQQQQSASGSSGTCCEREGRPVHRCAALCLDVPGSLLRLYHSCPYYQASIQAAALPGTDGCLASPRVPAGLDAACAGGSGAAVEVVKPGNSMSGRRRREQRQQQQQQQPASGSPGTCCEREGRPVHRCAALCLDVPGSLLRLYHSCPYYQASIQAAALPGTDGCLASPRVPAGLDAACAGGSGAAVEVVRPGNSMSGRRRRQQRQQQQPASGVGRRSHLDARYLKRINRVACCLPASHHNTAAPPTISHVVSVSHAVTLVCPRY</sequence>
<feature type="region of interest" description="Disordered" evidence="1">
    <location>
        <begin position="242"/>
        <end position="265"/>
    </location>
</feature>
<accession>A0AAW0SW64</accession>
<gene>
    <name evidence="2" type="ORF">O3P69_019556</name>
</gene>
<dbReference type="AlphaFoldDB" id="A0AAW0SW64"/>
<keyword evidence="3" id="KW-1185">Reference proteome</keyword>
<protein>
    <submittedName>
        <fullName evidence="2">Uncharacterized protein</fullName>
    </submittedName>
</protein>
<feature type="compositionally biased region" description="Basic and acidic residues" evidence="1">
    <location>
        <begin position="1"/>
        <end position="15"/>
    </location>
</feature>
<dbReference type="Proteomes" id="UP001487740">
    <property type="component" value="Unassembled WGS sequence"/>
</dbReference>
<evidence type="ECO:0000313" key="2">
    <source>
        <dbReference type="EMBL" id="KAK8379655.1"/>
    </source>
</evidence>
<name>A0AAW0SW64_SCYPA</name>
<evidence type="ECO:0000256" key="1">
    <source>
        <dbReference type="SAM" id="MobiDB-lite"/>
    </source>
</evidence>
<comment type="caution">
    <text evidence="2">The sequence shown here is derived from an EMBL/GenBank/DDBJ whole genome shotgun (WGS) entry which is preliminary data.</text>
</comment>
<reference evidence="2 3" key="1">
    <citation type="submission" date="2023-03" db="EMBL/GenBank/DDBJ databases">
        <title>High-quality genome of Scylla paramamosain provides insights in environmental adaptation.</title>
        <authorList>
            <person name="Zhang L."/>
        </authorList>
    </citation>
    <scope>NUCLEOTIDE SEQUENCE [LARGE SCALE GENOMIC DNA]</scope>
    <source>
        <strain evidence="2">LZ_2023a</strain>
        <tissue evidence="2">Muscle</tissue>
    </source>
</reference>